<feature type="transmembrane region" description="Helical" evidence="2">
    <location>
        <begin position="32"/>
        <end position="50"/>
    </location>
</feature>
<proteinExistence type="predicted"/>
<keyword evidence="2" id="KW-0812">Transmembrane</keyword>
<sequence length="962" mass="102028">MVEVFTIGGGEYIVNTFNAVAAWTGGGGYGSLIKVVMVIGLIYALLSVAFTLNFRVWMNWFLGSTLIYSCLMVPTVDVKVTDRINPSLAPATVANVPLGLGVIASFSSQVGDWLTRTAETVFTMPSQLNYSNNGMIYGSRLFDATRNFQIRDAEFATNLQNHYKNCVFGDVLLNFKSLTDLASSTDLWTSIGPGSPARSQVWLERDGGGSVSNTIITCQAAYQALTGQWNSIIDASTPLWGRQTYTNLSETAAAAKLRQDVPIVNQTFTGSSSDYTSSMRQNSAINAFMQARDAMGGSTGGASMDAFATTRADIQARNTYNSIAQQAMSWVPILNIVLTVVFYAMFPVIFPLFLMPQTGVQALKGYVTGFFYLAAWGPLYVILHMICMTRAESASNAVSQGGLTLSSFAGIGAVNAETATIAGFMLMSVPFIAAGLARGAMSISGQATSILAPAQNAAEAAAVEQTTGNYSYGNTSFANLTSNMRQSNQWSDAPTYSTGASSVTNRMANGATETYQADGSIVTDTSGAMSKLAFGATMNSTRVAEMREQLSAVRRAAQSEEESYGHTLTAAHSNRSGANASVESTRGSESASGTQSGTSHELFDRTSHGVHDGIENRSGIADTLKVDNSYVRGSQEIDGVTGGFNAALGGNGGRKDQGGAGAGAGAGAGGNSADAGAGRGKKGMLGKVVDALPGVSGSKTWAANQTWDLKHASGRTVTNDENSQATDGIRNDHGNGENYAATDGSYNRGGSFARSSMTNSRYAASEDSLTDAYSHENRLRHLNELAEQLSNDISYAESHNMQFSENLSQELAQWYRQKAATMAPGLVPELHQTVFSNDERKMRDAMISRFLDERSQAIWESVGPEIAASPLNEVDPASEIPDADDVRAHYQPHGLGTVPTLSGPAVPGDVGAKIEAGRQEVEAIGEAKRVLRQGHVGKAAAVQTSVNHDLDKGFFNDPKLRE</sequence>
<keyword evidence="5" id="KW-1185">Reference proteome</keyword>
<feature type="domain" description="TraG N-terminal Proteobacteria" evidence="3">
    <location>
        <begin position="3"/>
        <end position="459"/>
    </location>
</feature>
<comment type="caution">
    <text evidence="4">The sequence shown here is derived from an EMBL/GenBank/DDBJ whole genome shotgun (WGS) entry which is preliminary data.</text>
</comment>
<evidence type="ECO:0000313" key="4">
    <source>
        <dbReference type="EMBL" id="EQB10309.1"/>
    </source>
</evidence>
<feature type="transmembrane region" description="Helical" evidence="2">
    <location>
        <begin position="57"/>
        <end position="76"/>
    </location>
</feature>
<evidence type="ECO:0000256" key="1">
    <source>
        <dbReference type="SAM" id="MobiDB-lite"/>
    </source>
</evidence>
<dbReference type="AlphaFoldDB" id="T0IKZ7"/>
<feature type="compositionally biased region" description="Gly residues" evidence="1">
    <location>
        <begin position="658"/>
        <end position="670"/>
    </location>
</feature>
<dbReference type="RefSeq" id="WP_021235259.1">
    <property type="nucleotide sequence ID" value="NZ_ATHL01000113.1"/>
</dbReference>
<evidence type="ECO:0000259" key="3">
    <source>
        <dbReference type="Pfam" id="PF07916"/>
    </source>
</evidence>
<feature type="transmembrane region" description="Helical" evidence="2">
    <location>
        <begin position="366"/>
        <end position="386"/>
    </location>
</feature>
<dbReference type="Pfam" id="PF07916">
    <property type="entry name" value="TraG_N"/>
    <property type="match status" value="1"/>
</dbReference>
<feature type="region of interest" description="Disordered" evidence="1">
    <location>
        <begin position="655"/>
        <end position="679"/>
    </location>
</feature>
<feature type="region of interest" description="Disordered" evidence="1">
    <location>
        <begin position="715"/>
        <end position="743"/>
    </location>
</feature>
<accession>T0IKZ7</accession>
<dbReference type="eggNOG" id="COG4678">
    <property type="taxonomic scope" value="Bacteria"/>
</dbReference>
<dbReference type="PATRIC" id="fig|1096930.3.peg.3445"/>
<keyword evidence="2" id="KW-0472">Membrane</keyword>
<feature type="region of interest" description="Disordered" evidence="1">
    <location>
        <begin position="549"/>
        <end position="616"/>
    </location>
</feature>
<feature type="compositionally biased region" description="Basic and acidic residues" evidence="1">
    <location>
        <begin position="601"/>
        <end position="615"/>
    </location>
</feature>
<dbReference type="Proteomes" id="UP000015527">
    <property type="component" value="Unassembled WGS sequence"/>
</dbReference>
<organism evidence="4 5">
    <name type="scientific">Novosphingobium lindaniclasticum LE124</name>
    <dbReference type="NCBI Taxonomy" id="1096930"/>
    <lineage>
        <taxon>Bacteria</taxon>
        <taxon>Pseudomonadati</taxon>
        <taxon>Pseudomonadota</taxon>
        <taxon>Alphaproteobacteria</taxon>
        <taxon>Sphingomonadales</taxon>
        <taxon>Sphingomonadaceae</taxon>
        <taxon>Novosphingobium</taxon>
    </lineage>
</organism>
<feature type="compositionally biased region" description="Polar residues" evidence="1">
    <location>
        <begin position="570"/>
        <end position="599"/>
    </location>
</feature>
<evidence type="ECO:0000313" key="5">
    <source>
        <dbReference type="Proteomes" id="UP000015527"/>
    </source>
</evidence>
<keyword evidence="2" id="KW-1133">Transmembrane helix</keyword>
<dbReference type="EMBL" id="ATHL01000113">
    <property type="protein sequence ID" value="EQB10309.1"/>
    <property type="molecule type" value="Genomic_DNA"/>
</dbReference>
<name>T0IKZ7_9SPHN</name>
<dbReference type="OrthoDB" id="7413598at2"/>
<reference evidence="4 5" key="1">
    <citation type="journal article" date="2013" name="Genome Announc.">
        <title>Genome Sequence of Novosphingobium lindaniclasticum LE124T, Isolated from a Hexachlorocyclohexane Dumpsite.</title>
        <authorList>
            <person name="Saxena A."/>
            <person name="Nayyar N."/>
            <person name="Sangwan N."/>
            <person name="Kumari R."/>
            <person name="Khurana J.P."/>
            <person name="Lal R."/>
        </authorList>
    </citation>
    <scope>NUCLEOTIDE SEQUENCE [LARGE SCALE GENOMIC DNA]</scope>
    <source>
        <strain evidence="4 5">LE124</strain>
    </source>
</reference>
<feature type="compositionally biased region" description="Polar residues" evidence="1">
    <location>
        <begin position="715"/>
        <end position="726"/>
    </location>
</feature>
<gene>
    <name evidence="4" type="ORF">L284_17375</name>
</gene>
<protein>
    <recommendedName>
        <fullName evidence="3">TraG N-terminal Proteobacteria domain-containing protein</fullName>
    </recommendedName>
</protein>
<evidence type="ECO:0000256" key="2">
    <source>
        <dbReference type="SAM" id="Phobius"/>
    </source>
</evidence>
<feature type="transmembrane region" description="Helical" evidence="2">
    <location>
        <begin position="330"/>
        <end position="354"/>
    </location>
</feature>
<dbReference type="InterPro" id="IPR012931">
    <property type="entry name" value="TraG_N_Proteobacteria"/>
</dbReference>